<comment type="caution">
    <text evidence="7">The sequence shown here is derived from an EMBL/GenBank/DDBJ whole genome shotgun (WGS) entry which is preliminary data.</text>
</comment>
<feature type="domain" description="RNA-binding S4" evidence="6">
    <location>
        <begin position="114"/>
        <end position="172"/>
    </location>
</feature>
<evidence type="ECO:0000256" key="5">
    <source>
        <dbReference type="SAM" id="MobiDB-lite"/>
    </source>
</evidence>
<dbReference type="Gene3D" id="3.30.70.580">
    <property type="entry name" value="Pseudouridine synthase I, catalytic domain, N-terminal subdomain"/>
    <property type="match status" value="1"/>
</dbReference>
<dbReference type="PANTHER" id="PTHR47683:SF2">
    <property type="entry name" value="RNA-BINDING S4 DOMAIN-CONTAINING PROTEIN"/>
    <property type="match status" value="1"/>
</dbReference>
<dbReference type="InterPro" id="IPR000748">
    <property type="entry name" value="PsdUridine_synth_RsuA/RluB/E/F"/>
</dbReference>
<evidence type="ECO:0000259" key="6">
    <source>
        <dbReference type="SMART" id="SM00363"/>
    </source>
</evidence>
<dbReference type="PROSITE" id="PS50889">
    <property type="entry name" value="S4"/>
    <property type="match status" value="1"/>
</dbReference>
<dbReference type="GO" id="GO:0000455">
    <property type="term" value="P:enzyme-directed rRNA pseudouridine synthesis"/>
    <property type="evidence" value="ECO:0007669"/>
    <property type="project" value="UniProtKB-ARBA"/>
</dbReference>
<comment type="similarity">
    <text evidence="1 4">Belongs to the pseudouridine synthase RsuA family.</text>
</comment>
<evidence type="ECO:0000256" key="2">
    <source>
        <dbReference type="ARBA" id="ARBA00023235"/>
    </source>
</evidence>
<dbReference type="InterPro" id="IPR050343">
    <property type="entry name" value="RsuA_PseudoU_synthase"/>
</dbReference>
<organism evidence="7 8">
    <name type="scientific">Desulfovibrio psychrotolerans</name>
    <dbReference type="NCBI Taxonomy" id="415242"/>
    <lineage>
        <taxon>Bacteria</taxon>
        <taxon>Pseudomonadati</taxon>
        <taxon>Thermodesulfobacteriota</taxon>
        <taxon>Desulfovibrionia</taxon>
        <taxon>Desulfovibrionales</taxon>
        <taxon>Desulfovibrionaceae</taxon>
        <taxon>Desulfovibrio</taxon>
    </lineage>
</organism>
<dbReference type="SUPFAM" id="SSF55120">
    <property type="entry name" value="Pseudouridine synthase"/>
    <property type="match status" value="1"/>
</dbReference>
<dbReference type="NCBIfam" id="TIGR00093">
    <property type="entry name" value="pseudouridine synthase"/>
    <property type="match status" value="1"/>
</dbReference>
<dbReference type="InterPro" id="IPR020103">
    <property type="entry name" value="PsdUridine_synth_cat_dom_sf"/>
</dbReference>
<keyword evidence="2 4" id="KW-0413">Isomerase</keyword>
<evidence type="ECO:0000256" key="4">
    <source>
        <dbReference type="RuleBase" id="RU003887"/>
    </source>
</evidence>
<evidence type="ECO:0000313" key="7">
    <source>
        <dbReference type="EMBL" id="GFM35477.1"/>
    </source>
</evidence>
<dbReference type="PROSITE" id="PS01149">
    <property type="entry name" value="PSI_RSU"/>
    <property type="match status" value="1"/>
</dbReference>
<dbReference type="Pfam" id="PF01479">
    <property type="entry name" value="S4"/>
    <property type="match status" value="1"/>
</dbReference>
<dbReference type="Gene3D" id="3.10.290.10">
    <property type="entry name" value="RNA-binding S4 domain"/>
    <property type="match status" value="1"/>
</dbReference>
<dbReference type="FunFam" id="3.10.290.10:FF:000003">
    <property type="entry name" value="Pseudouridine synthase"/>
    <property type="match status" value="1"/>
</dbReference>
<dbReference type="EC" id="5.4.99.-" evidence="4"/>
<dbReference type="CDD" id="cd00165">
    <property type="entry name" value="S4"/>
    <property type="match status" value="1"/>
</dbReference>
<accession>A0A7J0BP51</accession>
<evidence type="ECO:0000256" key="1">
    <source>
        <dbReference type="ARBA" id="ARBA00008348"/>
    </source>
</evidence>
<dbReference type="InterPro" id="IPR020094">
    <property type="entry name" value="TruA/RsuA/RluB/E/F_N"/>
</dbReference>
<dbReference type="Proteomes" id="UP000503820">
    <property type="component" value="Unassembled WGS sequence"/>
</dbReference>
<keyword evidence="8" id="KW-1185">Reference proteome</keyword>
<dbReference type="AlphaFoldDB" id="A0A7J0BP51"/>
<feature type="compositionally biased region" description="Polar residues" evidence="5">
    <location>
        <begin position="37"/>
        <end position="51"/>
    </location>
</feature>
<dbReference type="CDD" id="cd02870">
    <property type="entry name" value="PseudoU_synth_RsuA_like"/>
    <property type="match status" value="1"/>
</dbReference>
<name>A0A7J0BP51_9BACT</name>
<feature type="compositionally biased region" description="Basic and acidic residues" evidence="5">
    <location>
        <begin position="1"/>
        <end position="30"/>
    </location>
</feature>
<dbReference type="InterPro" id="IPR018496">
    <property type="entry name" value="PsdUridine_synth_RsuA/RluB_CS"/>
</dbReference>
<proteinExistence type="inferred from homology"/>
<dbReference type="RefSeq" id="WP_308483135.1">
    <property type="nucleotide sequence ID" value="NZ_BLVP01000001.1"/>
</dbReference>
<dbReference type="EMBL" id="BLVP01000001">
    <property type="protein sequence ID" value="GFM35477.1"/>
    <property type="molecule type" value="Genomic_DNA"/>
</dbReference>
<dbReference type="SUPFAM" id="SSF55174">
    <property type="entry name" value="Alpha-L RNA-binding motif"/>
    <property type="match status" value="1"/>
</dbReference>
<dbReference type="InterPro" id="IPR002942">
    <property type="entry name" value="S4_RNA-bd"/>
</dbReference>
<protein>
    <recommendedName>
        <fullName evidence="4">Pseudouridine synthase</fullName>
        <ecNumber evidence="4">5.4.99.-</ecNumber>
    </recommendedName>
</protein>
<evidence type="ECO:0000313" key="8">
    <source>
        <dbReference type="Proteomes" id="UP000503820"/>
    </source>
</evidence>
<reference evidence="7 8" key="1">
    <citation type="submission" date="2020-05" db="EMBL/GenBank/DDBJ databases">
        <title>Draft genome sequence of Desulfovibrio psychrotolerans JS1T.</title>
        <authorList>
            <person name="Ueno A."/>
            <person name="Tamazawa S."/>
            <person name="Tamamura S."/>
            <person name="Murakami T."/>
            <person name="Kiyama T."/>
            <person name="Inomata H."/>
            <person name="Amano Y."/>
            <person name="Miyakawa K."/>
            <person name="Tamaki H."/>
            <person name="Naganuma T."/>
            <person name="Kaneko K."/>
        </authorList>
    </citation>
    <scope>NUCLEOTIDE SEQUENCE [LARGE SCALE GENOMIC DNA]</scope>
    <source>
        <strain evidence="7 8">JS1</strain>
    </source>
</reference>
<gene>
    <name evidence="7" type="ORF">DSM19430T_01610</name>
</gene>
<dbReference type="Gene3D" id="3.30.70.1560">
    <property type="entry name" value="Alpha-L RNA-binding motif"/>
    <property type="match status" value="1"/>
</dbReference>
<dbReference type="InterPro" id="IPR036986">
    <property type="entry name" value="S4_RNA-bd_sf"/>
</dbReference>
<dbReference type="GO" id="GO:0003723">
    <property type="term" value="F:RNA binding"/>
    <property type="evidence" value="ECO:0007669"/>
    <property type="project" value="UniProtKB-KW"/>
</dbReference>
<feature type="compositionally biased region" description="Low complexity" evidence="5">
    <location>
        <begin position="91"/>
        <end position="106"/>
    </location>
</feature>
<evidence type="ECO:0000256" key="3">
    <source>
        <dbReference type="PROSITE-ProRule" id="PRU00182"/>
    </source>
</evidence>
<dbReference type="InterPro" id="IPR006145">
    <property type="entry name" value="PsdUridine_synth_RsuA/RluA"/>
</dbReference>
<dbReference type="SMART" id="SM00363">
    <property type="entry name" value="S4"/>
    <property type="match status" value="1"/>
</dbReference>
<dbReference type="PANTHER" id="PTHR47683">
    <property type="entry name" value="PSEUDOURIDINE SYNTHASE FAMILY PROTEIN-RELATED"/>
    <property type="match status" value="1"/>
</dbReference>
<keyword evidence="3" id="KW-0694">RNA-binding</keyword>
<dbReference type="InterPro" id="IPR042092">
    <property type="entry name" value="PsdUridine_s_RsuA/RluB/E/F_cat"/>
</dbReference>
<feature type="region of interest" description="Disordered" evidence="5">
    <location>
        <begin position="1"/>
        <end position="111"/>
    </location>
</feature>
<dbReference type="GO" id="GO:0120159">
    <property type="term" value="F:rRNA pseudouridine synthase activity"/>
    <property type="evidence" value="ECO:0007669"/>
    <property type="project" value="UniProtKB-ARBA"/>
</dbReference>
<dbReference type="Pfam" id="PF00849">
    <property type="entry name" value="PseudoU_synth_2"/>
    <property type="match status" value="1"/>
</dbReference>
<sequence length="358" mass="39184">MSGKKDVPGQSKDRLREDRSATGRSGDRDRNKARRSPSWSQETAPPATSSRKAGAPRTPRGEGAHPAKGKRFQESGAYSKDKSDIAQTEKSGQSAHPAQSPQSSQSTVMPDEPVRVNKALAAAGICSRRAADDLIAQGAVSINGQVVTTPGVKVMPGKDVLAVNGVAVNLLGQTRSFAYIIMNKPARVVTTVKDPQGRTTVLDLLPAELKNGRLYPVGRLDFFSEGLLLLTDDGEMTYRLTHPKWHLTKVYRVRVRGSVPDSALKIMRSGMTLAEGEKLAPVKVNVLREENDITTLEMHLMQGVNRQIRRMCRDLGLTILSLKRFRQGPLDLGNLERGKFRMLDEAEVSLLRRSAGLE</sequence>